<evidence type="ECO:0000256" key="10">
    <source>
        <dbReference type="ARBA" id="ARBA00023160"/>
    </source>
</evidence>
<keyword evidence="9 11" id="KW-0472">Membrane</keyword>
<dbReference type="PANTHER" id="PTHR11157:SF17">
    <property type="entry name" value="ELONGATION OF VERY LONG CHAIN FATTY ACIDS PROTEIN 6"/>
    <property type="match status" value="1"/>
</dbReference>
<feature type="transmembrane region" description="Helical" evidence="11">
    <location>
        <begin position="145"/>
        <end position="164"/>
    </location>
</feature>
<feature type="transmembrane region" description="Helical" evidence="11">
    <location>
        <begin position="71"/>
        <end position="91"/>
    </location>
</feature>
<dbReference type="GO" id="GO:0042761">
    <property type="term" value="P:very long-chain fatty acid biosynthetic process"/>
    <property type="evidence" value="ECO:0000318"/>
    <property type="project" value="GO_Central"/>
</dbReference>
<accession>A0A8R1YBE3</accession>
<dbReference type="GO" id="GO:0019367">
    <property type="term" value="P:fatty acid elongation, saturated fatty acid"/>
    <property type="evidence" value="ECO:0000318"/>
    <property type="project" value="GO_Central"/>
</dbReference>
<proteinExistence type="inferred from homology"/>
<dbReference type="InterPro" id="IPR030457">
    <property type="entry name" value="ELO_CS"/>
</dbReference>
<protein>
    <recommendedName>
        <fullName evidence="11">Elongation of very long chain fatty acids protein</fullName>
        <ecNumber evidence="11">2.3.1.199</ecNumber>
    </recommendedName>
    <alternativeName>
        <fullName evidence="11">Very-long-chain 3-oxoacyl-CoA synthase</fullName>
    </alternativeName>
</protein>
<feature type="transmembrane region" description="Helical" evidence="11">
    <location>
        <begin position="38"/>
        <end position="59"/>
    </location>
</feature>
<evidence type="ECO:0000256" key="7">
    <source>
        <dbReference type="ARBA" id="ARBA00022989"/>
    </source>
</evidence>
<keyword evidence="10 11" id="KW-0275">Fatty acid biosynthesis</keyword>
<comment type="similarity">
    <text evidence="11">Belongs to the ELO family.</text>
</comment>
<keyword evidence="3 11" id="KW-0444">Lipid biosynthesis</keyword>
<feature type="transmembrane region" description="Helical" evidence="11">
    <location>
        <begin position="201"/>
        <end position="225"/>
    </location>
</feature>
<reference evidence="13" key="2">
    <citation type="submission" date="2022-06" db="UniProtKB">
        <authorList>
            <consortium name="EnsemblMetazoa"/>
        </authorList>
    </citation>
    <scope>IDENTIFICATION</scope>
    <source>
        <strain evidence="13">PS312</strain>
    </source>
</reference>
<gene>
    <name evidence="13" type="primary">WBGene00096834</name>
</gene>
<dbReference type="PROSITE" id="PS01188">
    <property type="entry name" value="ELO"/>
    <property type="match status" value="1"/>
</dbReference>
<dbReference type="GO" id="GO:0034626">
    <property type="term" value="P:fatty acid elongation, polyunsaturated fatty acid"/>
    <property type="evidence" value="ECO:0000318"/>
    <property type="project" value="GO_Central"/>
</dbReference>
<comment type="catalytic activity">
    <reaction evidence="11">
        <text>a very-long-chain acyl-CoA + malonyl-CoA + H(+) = a very-long-chain 3-oxoacyl-CoA + CO2 + CoA</text>
        <dbReference type="Rhea" id="RHEA:32727"/>
        <dbReference type="ChEBI" id="CHEBI:15378"/>
        <dbReference type="ChEBI" id="CHEBI:16526"/>
        <dbReference type="ChEBI" id="CHEBI:57287"/>
        <dbReference type="ChEBI" id="CHEBI:57384"/>
        <dbReference type="ChEBI" id="CHEBI:90725"/>
        <dbReference type="ChEBI" id="CHEBI:90736"/>
        <dbReference type="EC" id="2.3.1.199"/>
    </reaction>
</comment>
<comment type="subcellular location">
    <subcellularLocation>
        <location evidence="1">Membrane</location>
        <topology evidence="1">Multi-pass membrane protein</topology>
    </subcellularLocation>
</comment>
<dbReference type="Proteomes" id="UP000005239">
    <property type="component" value="Unassembled WGS sequence"/>
</dbReference>
<dbReference type="GO" id="GO:0009922">
    <property type="term" value="F:fatty acid elongase activity"/>
    <property type="evidence" value="ECO:0000318"/>
    <property type="project" value="GO_Central"/>
</dbReference>
<reference evidence="14" key="1">
    <citation type="journal article" date="2008" name="Nat. Genet.">
        <title>The Pristionchus pacificus genome provides a unique perspective on nematode lifestyle and parasitism.</title>
        <authorList>
            <person name="Dieterich C."/>
            <person name="Clifton S.W."/>
            <person name="Schuster L.N."/>
            <person name="Chinwalla A."/>
            <person name="Delehaunty K."/>
            <person name="Dinkelacker I."/>
            <person name="Fulton L."/>
            <person name="Fulton R."/>
            <person name="Godfrey J."/>
            <person name="Minx P."/>
            <person name="Mitreva M."/>
            <person name="Roeseler W."/>
            <person name="Tian H."/>
            <person name="Witte H."/>
            <person name="Yang S.P."/>
            <person name="Wilson R.K."/>
            <person name="Sommer R.J."/>
        </authorList>
    </citation>
    <scope>NUCLEOTIDE SEQUENCE [LARGE SCALE GENOMIC DNA]</scope>
    <source>
        <strain evidence="14">PS312</strain>
    </source>
</reference>
<keyword evidence="5 11" id="KW-0812">Transmembrane</keyword>
<evidence type="ECO:0000256" key="11">
    <source>
        <dbReference type="RuleBase" id="RU361115"/>
    </source>
</evidence>
<dbReference type="EC" id="2.3.1.199" evidence="11"/>
<feature type="transmembrane region" description="Helical" evidence="11">
    <location>
        <begin position="170"/>
        <end position="189"/>
    </location>
</feature>
<evidence type="ECO:0000256" key="12">
    <source>
        <dbReference type="SAM" id="MobiDB-lite"/>
    </source>
</evidence>
<evidence type="ECO:0000256" key="3">
    <source>
        <dbReference type="ARBA" id="ARBA00022516"/>
    </source>
</evidence>
<keyword evidence="6 11" id="KW-0276">Fatty acid metabolism</keyword>
<feature type="transmembrane region" description="Helical" evidence="11">
    <location>
        <begin position="245"/>
        <end position="264"/>
    </location>
</feature>
<sequence>MARHDYWPRYGLENYTLLLPFEDSFDGVKSTGWMQQNWMHSLTASAAYLAVIYTGQKLMEGRKPFALDTPLFLWNAALAIFSILGFLRMTPEWIWSWTGENDLKYSICVASFAQAVSGFWTEQFALSKVAELLDTVFIVARKRPLLFLHWYHHISVLVYTWHAYKDHTASGRWFIWMNYGVHAVMYSYYAIRSLKWRTPKWIAMFITVLQISQMVAGVTIGISVYRIKSSGGECQQTWENLGLNLGMYFSYFLLFCNFFYHAYLKKNNRYAVLEKKDSAPSNGAAVKEVKEEEKKEERNGVTTRRRAQRVD</sequence>
<organism evidence="13 14">
    <name type="scientific">Pristionchus pacificus</name>
    <name type="common">Parasitic nematode worm</name>
    <dbReference type="NCBI Taxonomy" id="54126"/>
    <lineage>
        <taxon>Eukaryota</taxon>
        <taxon>Metazoa</taxon>
        <taxon>Ecdysozoa</taxon>
        <taxon>Nematoda</taxon>
        <taxon>Chromadorea</taxon>
        <taxon>Rhabditida</taxon>
        <taxon>Rhabditina</taxon>
        <taxon>Diplogasteromorpha</taxon>
        <taxon>Diplogasteroidea</taxon>
        <taxon>Neodiplogasteridae</taxon>
        <taxon>Pristionchus</taxon>
    </lineage>
</organism>
<evidence type="ECO:0000256" key="6">
    <source>
        <dbReference type="ARBA" id="ARBA00022832"/>
    </source>
</evidence>
<feature type="region of interest" description="Disordered" evidence="12">
    <location>
        <begin position="277"/>
        <end position="311"/>
    </location>
</feature>
<keyword evidence="7 11" id="KW-1133">Transmembrane helix</keyword>
<evidence type="ECO:0000256" key="8">
    <source>
        <dbReference type="ARBA" id="ARBA00023098"/>
    </source>
</evidence>
<dbReference type="InterPro" id="IPR002076">
    <property type="entry name" value="ELO_fam"/>
</dbReference>
<name>A0A8R1YBE3_PRIPA</name>
<evidence type="ECO:0000256" key="1">
    <source>
        <dbReference type="ARBA" id="ARBA00004141"/>
    </source>
</evidence>
<dbReference type="AlphaFoldDB" id="A0A8R1YBE3"/>
<dbReference type="EnsemblMetazoa" id="PPA07280.1">
    <property type="protein sequence ID" value="PPA07280.1"/>
    <property type="gene ID" value="WBGene00096834"/>
</dbReference>
<keyword evidence="4 11" id="KW-0808">Transferase</keyword>
<dbReference type="GO" id="GO:0030148">
    <property type="term" value="P:sphingolipid biosynthetic process"/>
    <property type="evidence" value="ECO:0000318"/>
    <property type="project" value="GO_Central"/>
</dbReference>
<feature type="compositionally biased region" description="Basic and acidic residues" evidence="12">
    <location>
        <begin position="287"/>
        <end position="299"/>
    </location>
</feature>
<evidence type="ECO:0000256" key="5">
    <source>
        <dbReference type="ARBA" id="ARBA00022692"/>
    </source>
</evidence>
<dbReference type="GO" id="GO:0034625">
    <property type="term" value="P:fatty acid elongation, monounsaturated fatty acid"/>
    <property type="evidence" value="ECO:0000318"/>
    <property type="project" value="GO_Central"/>
</dbReference>
<evidence type="ECO:0000313" key="13">
    <source>
        <dbReference type="EnsemblMetazoa" id="PPA07280.1"/>
    </source>
</evidence>
<keyword evidence="14" id="KW-1185">Reference proteome</keyword>
<evidence type="ECO:0000256" key="2">
    <source>
        <dbReference type="ARBA" id="ARBA00005194"/>
    </source>
</evidence>
<comment type="pathway">
    <text evidence="2">Lipid metabolism; fatty acid biosynthesis.</text>
</comment>
<dbReference type="GO" id="GO:0005789">
    <property type="term" value="C:endoplasmic reticulum membrane"/>
    <property type="evidence" value="ECO:0000318"/>
    <property type="project" value="GO_Central"/>
</dbReference>
<dbReference type="Pfam" id="PF01151">
    <property type="entry name" value="ELO"/>
    <property type="match status" value="1"/>
</dbReference>
<keyword evidence="8 11" id="KW-0443">Lipid metabolism</keyword>
<evidence type="ECO:0000256" key="4">
    <source>
        <dbReference type="ARBA" id="ARBA00022679"/>
    </source>
</evidence>
<evidence type="ECO:0000256" key="9">
    <source>
        <dbReference type="ARBA" id="ARBA00023136"/>
    </source>
</evidence>
<dbReference type="PANTHER" id="PTHR11157">
    <property type="entry name" value="FATTY ACID ACYL TRANSFERASE-RELATED"/>
    <property type="match status" value="1"/>
</dbReference>
<evidence type="ECO:0000313" key="14">
    <source>
        <dbReference type="Proteomes" id="UP000005239"/>
    </source>
</evidence>